<feature type="domain" description="Disease resistance protein At4g27190-like leucine-rich repeats" evidence="7">
    <location>
        <begin position="919"/>
        <end position="974"/>
    </location>
</feature>
<dbReference type="InterPro" id="IPR032675">
    <property type="entry name" value="LRR_dom_sf"/>
</dbReference>
<dbReference type="SUPFAM" id="SSF52058">
    <property type="entry name" value="L domain-like"/>
    <property type="match status" value="2"/>
</dbReference>
<dbReference type="AlphaFoldDB" id="A0A834YM05"/>
<feature type="domain" description="Disease resistance R13L4/SHOC-2-like LRR" evidence="8">
    <location>
        <begin position="550"/>
        <end position="677"/>
    </location>
</feature>
<dbReference type="InterPro" id="IPR057135">
    <property type="entry name" value="At4g27190-like_LRR"/>
</dbReference>
<dbReference type="InterPro" id="IPR050905">
    <property type="entry name" value="Plant_NBS-LRR"/>
</dbReference>
<comment type="similarity">
    <text evidence="1">Belongs to the disease resistance NB-LRR family.</text>
</comment>
<dbReference type="Pfam" id="PF00931">
    <property type="entry name" value="NB-ARC"/>
    <property type="match status" value="1"/>
</dbReference>
<proteinExistence type="inferred from homology"/>
<dbReference type="Pfam" id="PF23598">
    <property type="entry name" value="LRR_14"/>
    <property type="match status" value="1"/>
</dbReference>
<reference evidence="9 10" key="1">
    <citation type="submission" date="2020-04" db="EMBL/GenBank/DDBJ databases">
        <title>Plant Genome Project.</title>
        <authorList>
            <person name="Zhang R.-G."/>
        </authorList>
    </citation>
    <scope>NUCLEOTIDE SEQUENCE [LARGE SCALE GENOMIC DNA]</scope>
    <source>
        <strain evidence="9">YNK0</strain>
        <tissue evidence="9">Leaf</tissue>
    </source>
</reference>
<dbReference type="GO" id="GO:0005524">
    <property type="term" value="F:ATP binding"/>
    <property type="evidence" value="ECO:0007669"/>
    <property type="project" value="UniProtKB-KW"/>
</dbReference>
<dbReference type="InterPro" id="IPR036388">
    <property type="entry name" value="WH-like_DNA-bd_sf"/>
</dbReference>
<comment type="caution">
    <text evidence="9">The sequence shown here is derived from an EMBL/GenBank/DDBJ whole genome shotgun (WGS) entry which is preliminary data.</text>
</comment>
<dbReference type="InterPro" id="IPR055414">
    <property type="entry name" value="LRR_R13L4/SHOC2-like"/>
</dbReference>
<dbReference type="GO" id="GO:0043531">
    <property type="term" value="F:ADP binding"/>
    <property type="evidence" value="ECO:0007669"/>
    <property type="project" value="InterPro"/>
</dbReference>
<dbReference type="PRINTS" id="PR00364">
    <property type="entry name" value="DISEASERSIST"/>
</dbReference>
<evidence type="ECO:0008006" key="11">
    <source>
        <dbReference type="Google" id="ProtNLM"/>
    </source>
</evidence>
<dbReference type="GO" id="GO:0006952">
    <property type="term" value="P:defense response"/>
    <property type="evidence" value="ECO:0007669"/>
    <property type="project" value="UniProtKB-KW"/>
</dbReference>
<feature type="compositionally biased region" description="Acidic residues" evidence="5">
    <location>
        <begin position="1208"/>
        <end position="1218"/>
    </location>
</feature>
<evidence type="ECO:0000256" key="3">
    <source>
        <dbReference type="ARBA" id="ARBA00022821"/>
    </source>
</evidence>
<dbReference type="OMA" id="ICIKRES"/>
<dbReference type="SUPFAM" id="SSF52540">
    <property type="entry name" value="P-loop containing nucleoside triphosphate hydrolases"/>
    <property type="match status" value="1"/>
</dbReference>
<keyword evidence="10" id="KW-1185">Reference proteome</keyword>
<evidence type="ECO:0000259" key="8">
    <source>
        <dbReference type="Pfam" id="PF23598"/>
    </source>
</evidence>
<dbReference type="Proteomes" id="UP000655225">
    <property type="component" value="Unassembled WGS sequence"/>
</dbReference>
<dbReference type="PANTHER" id="PTHR33463:SF135">
    <property type="entry name" value="RESISTANCE PROTEIN RPS2, PUTATIVE-RELATED"/>
    <property type="match status" value="1"/>
</dbReference>
<keyword evidence="4" id="KW-0547">Nucleotide-binding</keyword>
<feature type="domain" description="Disease resistance protein At4g27190-like leucine-rich repeats" evidence="7">
    <location>
        <begin position="1056"/>
        <end position="1164"/>
    </location>
</feature>
<dbReference type="Gene3D" id="1.10.8.430">
    <property type="entry name" value="Helical domain of apoptotic protease-activating factors"/>
    <property type="match status" value="1"/>
</dbReference>
<dbReference type="Gene3D" id="1.10.10.10">
    <property type="entry name" value="Winged helix-like DNA-binding domain superfamily/Winged helix DNA-binding domain"/>
    <property type="match status" value="1"/>
</dbReference>
<sequence>MAMDFVVAIAAKIGEYLVAPIGRELGYLIHYNKNVENLRKQVQSLIESRQGVQGSVQAARRNGEEIKADVEKWLTSVEGVTSEVEMFLGDDVKFNKKCFSGGCPDWDSRYRLSKEAKKKSLILIEHREDGKFDSVSFPAPPPGIESIPAGDFEAFESTESTMEEIMEALKDAETNMVGVYGMGGVGKTTLVKKVGKWAKEDKLFDEVVMAVVSQTQNLRDIQGQIADRLGLKFDVETEPGRADRLRSRLMNEKRILVILDDVWEKLNLDAVGIPFGDDHKGCKIVLTTRRQEVCYKIGIQTKAIPLNVLSEDDSWNFFRKYAGQAVDSPPLNVVAREVAKYCGGLPMALVTVGRALGDEDIKEWKKAASRLKEFKATHNEDVDQDVFSCLKLSYDYVKGEETKSCFLLCCLFPEDHDIDIQVLVRYGMGQGLFQNEETIEEARGITHTAIKSLKASCLLLDGYKEGFVKMHDVVRHAAISIASKDKHMWVRSGVSLKEWPNKPTFKDRVISLMYNIIQKLPNELECPKLETLLLQENDLHFAPEAFFKGMEALRVLDLSGQLFLGYDLPASFGSLKNLRTLHLNNLMFKDISILGELKELEILSLFGSRIKELPREIGKLTKLRLLDMTSCVIGNIPPNVISSLSKLEELYMRGSSNNWKVAELNSLGCLTILSLEILDVECLPKDLRLPNLKRFNISAGYIIDIIDYPTSKTMYLSNSKFPLADAIEGLLENTEMLYLRNVKGLNNNLLDINGLKESCHGLSLPSQSFQNLKVMVVEWCDILLNVGPANLLQRLQNLEELEIRNCHALEIVFNLEGKWLVEEKNIVLQPYRLRELRLNGLPGLMHIWKGPNHIVSFENLKVVSVKRCERLRNIFSPALATSLLQLEKLEISNCSGFKGIVSKEEDQVEQEDSNRNVVLTFPNLKILKVERCPVLRNLFSSTLARGGLPQLRELSIEWCSELEEIIAKEDEEEKTSYLKGLHRPPICLDNLKFLKIDGCNLKCLFSFTLAQGHPRLEKLEISYCCNLEEIVAKEKDGHKEDKKIGIWRKDLCAFNTGPACFENLKILNVEFCSKLKNIFSPSIAQCLGFQLEVLRIVYCDFMEDVVSKEKEGEEVMGKIVFPKLKTIDLFSLHGLRSFCSGNFSFEWPSLEQVLLSDCPQMETFTAAALGIRSTPKLKKITLDGEKILSMDLNTVIQNRFKGERKVDEDDESTSESEIQEVLSKSKGESTPISQIQKVLHYKLLLNLPNVLVAKED</sequence>
<protein>
    <recommendedName>
        <fullName evidence="11">AAA+ ATPase domain-containing protein</fullName>
    </recommendedName>
</protein>
<evidence type="ECO:0000313" key="10">
    <source>
        <dbReference type="Proteomes" id="UP000655225"/>
    </source>
</evidence>
<dbReference type="InterPro" id="IPR027417">
    <property type="entry name" value="P-loop_NTPase"/>
</dbReference>
<dbReference type="Gene3D" id="3.40.50.300">
    <property type="entry name" value="P-loop containing nucleotide triphosphate hydrolases"/>
    <property type="match status" value="1"/>
</dbReference>
<dbReference type="Gene3D" id="3.80.10.10">
    <property type="entry name" value="Ribonuclease Inhibitor"/>
    <property type="match status" value="4"/>
</dbReference>
<keyword evidence="2" id="KW-0677">Repeat</keyword>
<dbReference type="PANTHER" id="PTHR33463">
    <property type="entry name" value="NB-ARC DOMAIN-CONTAINING PROTEIN-RELATED"/>
    <property type="match status" value="1"/>
</dbReference>
<dbReference type="InterPro" id="IPR002182">
    <property type="entry name" value="NB-ARC"/>
</dbReference>
<dbReference type="EMBL" id="JABCRI010000017">
    <property type="protein sequence ID" value="KAF8391529.1"/>
    <property type="molecule type" value="Genomic_DNA"/>
</dbReference>
<feature type="region of interest" description="Disordered" evidence="5">
    <location>
        <begin position="1203"/>
        <end position="1230"/>
    </location>
</feature>
<evidence type="ECO:0000256" key="5">
    <source>
        <dbReference type="SAM" id="MobiDB-lite"/>
    </source>
</evidence>
<feature type="domain" description="Disease resistance protein At4g27190-like leucine-rich repeats" evidence="7">
    <location>
        <begin position="749"/>
        <end position="894"/>
    </location>
</feature>
<evidence type="ECO:0000256" key="4">
    <source>
        <dbReference type="ARBA" id="ARBA00022840"/>
    </source>
</evidence>
<keyword evidence="3" id="KW-0611">Plant defense</keyword>
<evidence type="ECO:0000259" key="7">
    <source>
        <dbReference type="Pfam" id="PF23247"/>
    </source>
</evidence>
<dbReference type="InterPro" id="IPR042197">
    <property type="entry name" value="Apaf_helical"/>
</dbReference>
<keyword evidence="4" id="KW-0067">ATP-binding</keyword>
<gene>
    <name evidence="9" type="ORF">HHK36_023834</name>
</gene>
<dbReference type="OrthoDB" id="3794806at2759"/>
<accession>A0A834YM05</accession>
<evidence type="ECO:0000259" key="6">
    <source>
        <dbReference type="Pfam" id="PF00931"/>
    </source>
</evidence>
<feature type="domain" description="NB-ARC" evidence="6">
    <location>
        <begin position="159"/>
        <end position="325"/>
    </location>
</feature>
<dbReference type="Pfam" id="PF23247">
    <property type="entry name" value="LRR_RPS2"/>
    <property type="match status" value="3"/>
</dbReference>
<evidence type="ECO:0000256" key="2">
    <source>
        <dbReference type="ARBA" id="ARBA00022737"/>
    </source>
</evidence>
<organism evidence="9 10">
    <name type="scientific">Tetracentron sinense</name>
    <name type="common">Spur-leaf</name>
    <dbReference type="NCBI Taxonomy" id="13715"/>
    <lineage>
        <taxon>Eukaryota</taxon>
        <taxon>Viridiplantae</taxon>
        <taxon>Streptophyta</taxon>
        <taxon>Embryophyta</taxon>
        <taxon>Tracheophyta</taxon>
        <taxon>Spermatophyta</taxon>
        <taxon>Magnoliopsida</taxon>
        <taxon>Trochodendrales</taxon>
        <taxon>Trochodendraceae</taxon>
        <taxon>Tetracentron</taxon>
    </lineage>
</organism>
<evidence type="ECO:0000256" key="1">
    <source>
        <dbReference type="ARBA" id="ARBA00008894"/>
    </source>
</evidence>
<name>A0A834YM05_TETSI</name>
<evidence type="ECO:0000313" key="9">
    <source>
        <dbReference type="EMBL" id="KAF8391529.1"/>
    </source>
</evidence>
<dbReference type="FunFam" id="3.40.50.300:FF:001091">
    <property type="entry name" value="Probable disease resistance protein At1g61300"/>
    <property type="match status" value="1"/>
</dbReference>